<feature type="transmembrane region" description="Helical" evidence="2">
    <location>
        <begin position="138"/>
        <end position="166"/>
    </location>
</feature>
<dbReference type="InterPro" id="IPR052994">
    <property type="entry name" value="Tiny_macrocysts_regulators"/>
</dbReference>
<dbReference type="PANTHER" id="PTHR31600">
    <property type="entry name" value="TINY MACROCYSTS PROTEIN B-RELATED"/>
    <property type="match status" value="1"/>
</dbReference>
<evidence type="ECO:0000313" key="5">
    <source>
        <dbReference type="Proteomes" id="UP000000600"/>
    </source>
</evidence>
<evidence type="ECO:0000313" key="4">
    <source>
        <dbReference type="EMBL" id="CAK68570.1"/>
    </source>
</evidence>
<protein>
    <recommendedName>
        <fullName evidence="3">TmcB/TmcC TPR repeats domain-containing protein</fullName>
    </recommendedName>
</protein>
<evidence type="ECO:0000256" key="1">
    <source>
        <dbReference type="SAM" id="Coils"/>
    </source>
</evidence>
<dbReference type="Gene3D" id="3.30.450.20">
    <property type="entry name" value="PAS domain"/>
    <property type="match status" value="1"/>
</dbReference>
<dbReference type="eggNOG" id="ENOG502S0RD">
    <property type="taxonomic scope" value="Eukaryota"/>
</dbReference>
<feature type="transmembrane region" description="Helical" evidence="2">
    <location>
        <begin position="1222"/>
        <end position="1245"/>
    </location>
</feature>
<dbReference type="InterPro" id="IPR057352">
    <property type="entry name" value="TPR_TmcB/C"/>
</dbReference>
<sequence>MELKSNFSGKQSLEIHKSRTEKFINEIKLICFQVTQLLLKNDEPSIVLSNFAIIVQFFQVTYILFNRQIWSVWMTYDVSRQIHRILGYSLLVPYFEMISFVGLISIMYTCLGLVLFGYMLVVLLNYRLQTNFSLLTEILRGLIKLFLSILYMPMMDLFFSILACTINEKGESVHLLFSETKCWQGTHIVHGIVSIFGIIMFYLFCITFALIYYEPLYLPQNPQSKKNGRFLVIFLTYELIMVICYTFMVGKQDDYIFIFILAIGSFLVFWIMHVENPHNNKHVAKAWSVLAAVNMWGVIILCFAKFLEGQLFYGTIYAWLFGLPFMIAAVLKADKLNYELLLTNLNKVSDPQEVLNLTDYLIKLYKAEDSDSQLMIDGFLEIHRATCAKEDCYLKQKRGNNQRILKSFFKDLTLSERDVDILMVLGQVYFNQIKRFPNNITLRIRYSLFLFDLMKQRQQALNELLQADLQYPSFDNEFIIYRYKQIIEIEMNVNQSENTNEKLDVVTEVAFQNNMRQFQNKIERATLMHMDFWSQLQEDSPDLGKMNEIGSKINLSILQVEELWNKIQKMTQNLPKAIRLYAKFIIEVLQDKDFGEQLLEKSKKLQLQIIKQRNQSMLSLLNNDDLCYESNATIIVSTAPEKFAQIMNINLSCCNLFGFVKSEMINRKINIFMPSIYSKFHDAYFDRFMQTNDNKLINRERLVFIKQKSNYILPCFLTLKLIQSLDDSLQLGAQFRPLKQFKPTCYLIVDANEVIDSISASCIAFLNIDYKSISNGRLKLTDIFPNFDQSKQLYLTKSGGTLHFKKSEQQLNNKSSKDENADCEIQFICYMNELVNNTNGELIGYVVRLEINGNEKSMNQELNVHHHFQGVLSLQFKFNPRANSYCGEFLAELNSQRVDQTIIWDQGDLSSMISSNQPEININVNQKNLMSVDDDINQKKGQIDYGEGIIMVRLFENRIQEINDPEIISDEENEDRVSVFQRSQNEDFNGLGQEELNEKNNIFRSRKQLSQIINNYQIPKVITKVNWTANILTIILVVLSFTDFFIIYEQYDDIYNTIVLVRNQNQRNAELQTLTTSIQNLLMLNMGVWEFQSEKEQEAYELLWKNKLNQSISNVDSLNKELMLTEVSLSDVIINMMNSDVVSMKSSEGISELFDLSEAIQQLLSKSLIIRDKPISDIKLDDIDVNFVLFNSLNSLVYQLRTFSTLYANELRIKSENNKDTFLLILSISAAALGVGLFIMIMAIVSVNKTVEEMLVIFIDIPDKIIKYLFNRAESFLSNLQMGEDDELVSEMDDIEKENQNELNKSLRAKRKRKKFKNSNKEQRNFTLGILIIILLAQGYFILNYLQSKSFLTDLSQMIPEFNATARAESFYRFVDISERSLFLNRNQTIMNQDAYEIVKNNINGLYSLDSSIHQEHSQNVEITSQTYLDSYKQIFMEQPCTIISNFQNEITEQECQLFCDGAVYQGMAVGIARYFENLRYVMTIYDQFWGNPNANFTYLARGFGKFRNITKDSDNVRNYILNLNNFNQTIETREMQDRYNRGAFRFLVSQMIQGISQDMEGHKTQMLGFFIVFEGLIFIVYFFLWLPLVAKFTKDIWRTRSMLLMIPLSVIQSIKSIKSYIKMNIQINDVEV</sequence>
<gene>
    <name evidence="4" type="ORF">GSPATT00037355001</name>
</gene>
<feature type="domain" description="TmcB/TmcC TPR repeats" evidence="3">
    <location>
        <begin position="491"/>
        <end position="607"/>
    </location>
</feature>
<keyword evidence="2" id="KW-0472">Membrane</keyword>
<dbReference type="STRING" id="5888.A0CCQ3"/>
<feature type="transmembrane region" description="Helical" evidence="2">
    <location>
        <begin position="46"/>
        <end position="65"/>
    </location>
</feature>
<keyword evidence="1" id="KW-0175">Coiled coil</keyword>
<feature type="transmembrane region" description="Helical" evidence="2">
    <location>
        <begin position="255"/>
        <end position="274"/>
    </location>
</feature>
<reference evidence="4 5" key="1">
    <citation type="journal article" date="2006" name="Nature">
        <title>Global trends of whole-genome duplications revealed by the ciliate Paramecium tetraurelia.</title>
        <authorList>
            <consortium name="Genoscope"/>
            <person name="Aury J.-M."/>
            <person name="Jaillon O."/>
            <person name="Duret L."/>
            <person name="Noel B."/>
            <person name="Jubin C."/>
            <person name="Porcel B.M."/>
            <person name="Segurens B."/>
            <person name="Daubin V."/>
            <person name="Anthouard V."/>
            <person name="Aiach N."/>
            <person name="Arnaiz O."/>
            <person name="Billaut A."/>
            <person name="Beisson J."/>
            <person name="Blanc I."/>
            <person name="Bouhouche K."/>
            <person name="Camara F."/>
            <person name="Duharcourt S."/>
            <person name="Guigo R."/>
            <person name="Gogendeau D."/>
            <person name="Katinka M."/>
            <person name="Keller A.-M."/>
            <person name="Kissmehl R."/>
            <person name="Klotz C."/>
            <person name="Koll F."/>
            <person name="Le Moue A."/>
            <person name="Lepere C."/>
            <person name="Malinsky S."/>
            <person name="Nowacki M."/>
            <person name="Nowak J.K."/>
            <person name="Plattner H."/>
            <person name="Poulain J."/>
            <person name="Ruiz F."/>
            <person name="Serrano V."/>
            <person name="Zagulski M."/>
            <person name="Dessen P."/>
            <person name="Betermier M."/>
            <person name="Weissenbach J."/>
            <person name="Scarpelli C."/>
            <person name="Schachter V."/>
            <person name="Sperling L."/>
            <person name="Meyer E."/>
            <person name="Cohen J."/>
            <person name="Wincker P."/>
        </authorList>
    </citation>
    <scope>NUCLEOTIDE SEQUENCE [LARGE SCALE GENOMIC DNA]</scope>
    <source>
        <strain evidence="4 5">Stock d4-2</strain>
    </source>
</reference>
<dbReference type="OMA" id="FVKSEMI"/>
<dbReference type="SUPFAM" id="SSF55785">
    <property type="entry name" value="PYP-like sensor domain (PAS domain)"/>
    <property type="match status" value="1"/>
</dbReference>
<feature type="transmembrane region" description="Helical" evidence="2">
    <location>
        <begin position="1568"/>
        <end position="1591"/>
    </location>
</feature>
<keyword evidence="2" id="KW-0812">Transmembrane</keyword>
<evidence type="ECO:0000256" key="2">
    <source>
        <dbReference type="SAM" id="Phobius"/>
    </source>
</evidence>
<feature type="transmembrane region" description="Helical" evidence="2">
    <location>
        <begin position="228"/>
        <end position="248"/>
    </location>
</feature>
<accession>A0CCQ3</accession>
<dbReference type="FunFam" id="3.30.450.20:FF:000129">
    <property type="entry name" value="Uncharacterized protein"/>
    <property type="match status" value="1"/>
</dbReference>
<dbReference type="Pfam" id="PF25474">
    <property type="entry name" value="TPR_TmcB"/>
    <property type="match status" value="1"/>
</dbReference>
<name>A0CCQ3_PARTE</name>
<feature type="transmembrane region" description="Helical" evidence="2">
    <location>
        <begin position="85"/>
        <end position="118"/>
    </location>
</feature>
<dbReference type="RefSeq" id="XP_001435967.1">
    <property type="nucleotide sequence ID" value="XM_001435930.1"/>
</dbReference>
<dbReference type="InterPro" id="IPR035965">
    <property type="entry name" value="PAS-like_dom_sf"/>
</dbReference>
<evidence type="ECO:0000259" key="3">
    <source>
        <dbReference type="Pfam" id="PF25474"/>
    </source>
</evidence>
<feature type="transmembrane region" description="Helical" evidence="2">
    <location>
        <begin position="311"/>
        <end position="331"/>
    </location>
</feature>
<dbReference type="InParanoid" id="A0CCQ3"/>
<dbReference type="HOGENOM" id="CLU_001391_0_0_1"/>
<feature type="transmembrane region" description="Helical" evidence="2">
    <location>
        <begin position="1027"/>
        <end position="1048"/>
    </location>
</feature>
<feature type="coiled-coil region" evidence="1">
    <location>
        <begin position="1285"/>
        <end position="1312"/>
    </location>
</feature>
<proteinExistence type="predicted"/>
<organism evidence="4 5">
    <name type="scientific">Paramecium tetraurelia</name>
    <dbReference type="NCBI Taxonomy" id="5888"/>
    <lineage>
        <taxon>Eukaryota</taxon>
        <taxon>Sar</taxon>
        <taxon>Alveolata</taxon>
        <taxon>Ciliophora</taxon>
        <taxon>Intramacronucleata</taxon>
        <taxon>Oligohymenophorea</taxon>
        <taxon>Peniculida</taxon>
        <taxon>Parameciidae</taxon>
        <taxon>Paramecium</taxon>
    </lineage>
</organism>
<dbReference type="Proteomes" id="UP000000600">
    <property type="component" value="Unassembled WGS sequence"/>
</dbReference>
<dbReference type="KEGG" id="ptm:GSPATT00037355001"/>
<feature type="transmembrane region" description="Helical" evidence="2">
    <location>
        <begin position="286"/>
        <end position="304"/>
    </location>
</feature>
<keyword evidence="2" id="KW-1133">Transmembrane helix</keyword>
<feature type="transmembrane region" description="Helical" evidence="2">
    <location>
        <begin position="1326"/>
        <end position="1346"/>
    </location>
</feature>
<dbReference type="EMBL" id="CT868061">
    <property type="protein sequence ID" value="CAK68570.1"/>
    <property type="molecule type" value="Genomic_DNA"/>
</dbReference>
<dbReference type="OrthoDB" id="542352at2759"/>
<feature type="transmembrane region" description="Helical" evidence="2">
    <location>
        <begin position="187"/>
        <end position="213"/>
    </location>
</feature>
<dbReference type="GeneID" id="5021752"/>
<dbReference type="PANTHER" id="PTHR31600:SF2">
    <property type="entry name" value="GAMETE ENRICHED GENE 10 PROTEIN-RELATED"/>
    <property type="match status" value="1"/>
</dbReference>
<keyword evidence="5" id="KW-1185">Reference proteome</keyword>